<gene>
    <name evidence="8" type="ORF">A4U53_36510</name>
</gene>
<evidence type="ECO:0000259" key="7">
    <source>
        <dbReference type="Pfam" id="PF00082"/>
    </source>
</evidence>
<feature type="active site" description="Charge relay system" evidence="5">
    <location>
        <position position="411"/>
    </location>
</feature>
<keyword evidence="2 5" id="KW-0645">Protease</keyword>
<dbReference type="PANTHER" id="PTHR43806">
    <property type="entry name" value="PEPTIDASE S8"/>
    <property type="match status" value="1"/>
</dbReference>
<evidence type="ECO:0000256" key="5">
    <source>
        <dbReference type="PROSITE-ProRule" id="PRU01240"/>
    </source>
</evidence>
<dbReference type="InterPro" id="IPR000209">
    <property type="entry name" value="Peptidase_S8/S53_dom"/>
</dbReference>
<dbReference type="GO" id="GO:0006508">
    <property type="term" value="P:proteolysis"/>
    <property type="evidence" value="ECO:0007669"/>
    <property type="project" value="UniProtKB-KW"/>
</dbReference>
<protein>
    <recommendedName>
        <fullName evidence="7">Peptidase S8/S53 domain-containing protein</fullName>
    </recommendedName>
</protein>
<dbReference type="InterPro" id="IPR050131">
    <property type="entry name" value="Peptidase_S8_subtilisin-like"/>
</dbReference>
<dbReference type="AlphaFoldDB" id="A0A179C272"/>
<accession>A0A179C272</accession>
<dbReference type="Pfam" id="PF00082">
    <property type="entry name" value="Peptidase_S8"/>
    <property type="match status" value="1"/>
</dbReference>
<name>A0A179C272_RHILE</name>
<dbReference type="EMBL" id="LWBS01000005">
    <property type="protein sequence ID" value="OAP97582.1"/>
    <property type="molecule type" value="Genomic_DNA"/>
</dbReference>
<evidence type="ECO:0000256" key="2">
    <source>
        <dbReference type="ARBA" id="ARBA00022670"/>
    </source>
</evidence>
<feature type="region of interest" description="Disordered" evidence="6">
    <location>
        <begin position="136"/>
        <end position="158"/>
    </location>
</feature>
<dbReference type="SUPFAM" id="SSF52743">
    <property type="entry name" value="Subtilisin-like"/>
    <property type="match status" value="1"/>
</dbReference>
<reference evidence="8" key="1">
    <citation type="submission" date="2016-04" db="EMBL/GenBank/DDBJ databases">
        <title>Fast-growing isolate from the root nodules of Vavilovia formosa.</title>
        <authorList>
            <person name="Kimeklis A."/>
            <person name="Safronova V."/>
            <person name="Belimov A."/>
            <person name="Andronov E."/>
        </authorList>
    </citation>
    <scope>NUCLEOTIDE SEQUENCE [LARGE SCALE GENOMIC DNA]</scope>
    <source>
        <strain evidence="8">Vaf-46</strain>
    </source>
</reference>
<comment type="similarity">
    <text evidence="1 5">Belongs to the peptidase S8 family.</text>
</comment>
<organism evidence="8">
    <name type="scientific">Rhizobium leguminosarum</name>
    <dbReference type="NCBI Taxonomy" id="384"/>
    <lineage>
        <taxon>Bacteria</taxon>
        <taxon>Pseudomonadati</taxon>
        <taxon>Pseudomonadota</taxon>
        <taxon>Alphaproteobacteria</taxon>
        <taxon>Hyphomicrobiales</taxon>
        <taxon>Rhizobiaceae</taxon>
        <taxon>Rhizobium/Agrobacterium group</taxon>
        <taxon>Rhizobium</taxon>
    </lineage>
</organism>
<keyword evidence="3 5" id="KW-0378">Hydrolase</keyword>
<dbReference type="GO" id="GO:0004252">
    <property type="term" value="F:serine-type endopeptidase activity"/>
    <property type="evidence" value="ECO:0007669"/>
    <property type="project" value="UniProtKB-UniRule"/>
</dbReference>
<dbReference type="Gene3D" id="3.40.50.200">
    <property type="entry name" value="Peptidase S8/S53 domain"/>
    <property type="match status" value="1"/>
</dbReference>
<evidence type="ECO:0000256" key="6">
    <source>
        <dbReference type="SAM" id="MobiDB-lite"/>
    </source>
</evidence>
<sequence>MSDERTTGNGQSRSNHAAFRVTAEVIISPPERSLLATGDVRELREFPKPAAAERIGRVSGLLETNGFNIHHVGPFSITIEGTPQQFIQAFGCRFADAPHSRARLAFANADPSLHVPIDKRWQEIEGVVLIPIESYSASSDSGPSDSDENHPDHLPKPQVDYYHLNAPRDLVTNLCANEAHAKNICGQDIDVVVVDSGWWNHPWFQDRGLHVDVVLAPGASAPELDEVGHGTMVCASLMSLAPNAKVTMIKQSGEDAFTAFKMAIDRAPAIIQNTWGMPASHGPLDAAQKLVALTVLYAINNGIIVVFAGGNEKKLFPQQMHETIAVGGSFVHRDGSLEAASYASGYESRLFPGRIVPDFCGLVGMKPEGVYLMMPTMPGSEIDVAFAEKPYAYGDGTDRPDDGWVVISGTSSGSAQVSGVISMLKQVQPSLDQKAAKELIARCTRPVLYGVSAEGNPAGLPLPNLATGYGLVDAEKALRELGAAL</sequence>
<evidence type="ECO:0000313" key="8">
    <source>
        <dbReference type="EMBL" id="OAP97582.1"/>
    </source>
</evidence>
<evidence type="ECO:0000256" key="3">
    <source>
        <dbReference type="ARBA" id="ARBA00022801"/>
    </source>
</evidence>
<feature type="domain" description="Peptidase S8/S53" evidence="7">
    <location>
        <begin position="186"/>
        <end position="444"/>
    </location>
</feature>
<feature type="active site" description="Charge relay system" evidence="5">
    <location>
        <position position="229"/>
    </location>
</feature>
<comment type="caution">
    <text evidence="8">The sequence shown here is derived from an EMBL/GenBank/DDBJ whole genome shotgun (WGS) entry which is preliminary data.</text>
</comment>
<proteinExistence type="inferred from homology"/>
<evidence type="ECO:0000256" key="1">
    <source>
        <dbReference type="ARBA" id="ARBA00011073"/>
    </source>
</evidence>
<evidence type="ECO:0000256" key="4">
    <source>
        <dbReference type="ARBA" id="ARBA00022825"/>
    </source>
</evidence>
<dbReference type="InterPro" id="IPR036852">
    <property type="entry name" value="Peptidase_S8/S53_dom_sf"/>
</dbReference>
<feature type="active site" description="Charge relay system" evidence="5">
    <location>
        <position position="195"/>
    </location>
</feature>
<keyword evidence="4 5" id="KW-0720">Serine protease</keyword>
<dbReference type="PROSITE" id="PS51892">
    <property type="entry name" value="SUBTILASE"/>
    <property type="match status" value="1"/>
</dbReference>
<dbReference type="PANTHER" id="PTHR43806:SF11">
    <property type="entry name" value="CEREVISIN-RELATED"/>
    <property type="match status" value="1"/>
</dbReference>